<keyword evidence="6" id="KW-0029">Amino-acid transport</keyword>
<dbReference type="GO" id="GO:0005886">
    <property type="term" value="C:plasma membrane"/>
    <property type="evidence" value="ECO:0007669"/>
    <property type="project" value="UniProtKB-SubCell"/>
</dbReference>
<feature type="transmembrane region" description="Helical" evidence="10">
    <location>
        <begin position="206"/>
        <end position="228"/>
    </location>
</feature>
<evidence type="ECO:0000256" key="10">
    <source>
        <dbReference type="SAM" id="Phobius"/>
    </source>
</evidence>
<name>A0A1X7MW60_9LACT</name>
<dbReference type="PIRSF" id="PIRSF006060">
    <property type="entry name" value="AA_transporter"/>
    <property type="match status" value="1"/>
</dbReference>
<evidence type="ECO:0000256" key="7">
    <source>
        <dbReference type="ARBA" id="ARBA00022989"/>
    </source>
</evidence>
<feature type="transmembrane region" description="Helical" evidence="10">
    <location>
        <begin position="42"/>
        <end position="60"/>
    </location>
</feature>
<proteinExistence type="inferred from homology"/>
<dbReference type="EMBL" id="FXBJ01000002">
    <property type="protein sequence ID" value="SMH28616.1"/>
    <property type="molecule type" value="Genomic_DNA"/>
</dbReference>
<keyword evidence="8 10" id="KW-0472">Membrane</keyword>
<keyword evidence="7 10" id="KW-1133">Transmembrane helix</keyword>
<protein>
    <recommendedName>
        <fullName evidence="9">Arginine-ornithine antiporter</fullName>
    </recommendedName>
</protein>
<evidence type="ECO:0000256" key="5">
    <source>
        <dbReference type="ARBA" id="ARBA00022692"/>
    </source>
</evidence>
<gene>
    <name evidence="11" type="ORF">SAMN04488700_0950</name>
</gene>
<feature type="transmembrane region" description="Helical" evidence="10">
    <location>
        <begin position="240"/>
        <end position="263"/>
    </location>
</feature>
<feature type="transmembrane region" description="Helical" evidence="10">
    <location>
        <begin position="450"/>
        <end position="471"/>
    </location>
</feature>
<evidence type="ECO:0000256" key="2">
    <source>
        <dbReference type="ARBA" id="ARBA00008220"/>
    </source>
</evidence>
<dbReference type="Gene3D" id="1.20.1740.10">
    <property type="entry name" value="Amino acid/polyamine transporter I"/>
    <property type="match status" value="1"/>
</dbReference>
<sequence length="473" mass="50714">MEKQQKGISKIGLIALVISSSIGGGIFGITSDLSRASAPGPAILAWIIVGIGILTLVLSLNNLGAKRADLDSGIFGYAEATFGKLGGFISGWGYWLGAWLGNVAFATILMIALGSFFPIFEGGQNIPSIIMGSIVIWTLTLLVSNGMESASFINIVVTICKLVPLFLFLIITGVSFKAGIFTANFWGNISTNLLQNTSNTANIMEQIKGCLIVMMWVFVGIEGASVLANRAEKRSDAQQATIIGLVGLLFIYIFASLLPYGVLSQSELANLSQPAMANVLKSIVGNWGAAFINIGLIISILGSWLSWTMLPAETVLLMARDGLLPKHWGNLNAKKAPIYSLVLTAALANIFLLTLLVTDYAYQLAYSLATAAILICYLLVGIYQMKYSYEQKDTKQFIIGSIATIFQLAAIILAGFSYVLMCSIAYIPGFYFYMKARKENGHTISIKEKITMSIISSVAVLAIGLIATGSIQV</sequence>
<dbReference type="NCBIfam" id="TIGR03810">
    <property type="entry name" value="arg_ornith_anti"/>
    <property type="match status" value="1"/>
</dbReference>
<dbReference type="Pfam" id="PF13520">
    <property type="entry name" value="AA_permease_2"/>
    <property type="match status" value="1"/>
</dbReference>
<evidence type="ECO:0000256" key="1">
    <source>
        <dbReference type="ARBA" id="ARBA00004651"/>
    </source>
</evidence>
<feature type="transmembrane region" description="Helical" evidence="10">
    <location>
        <begin position="126"/>
        <end position="144"/>
    </location>
</feature>
<dbReference type="OrthoDB" id="9762947at2"/>
<dbReference type="GO" id="GO:0006527">
    <property type="term" value="P:L-arginine catabolic process"/>
    <property type="evidence" value="ECO:0007669"/>
    <property type="project" value="UniProtKB-UniRule"/>
</dbReference>
<feature type="transmembrane region" description="Helical" evidence="10">
    <location>
        <begin position="364"/>
        <end position="385"/>
    </location>
</feature>
<dbReference type="InterPro" id="IPR004754">
    <property type="entry name" value="Amino_acid_antiprt"/>
</dbReference>
<dbReference type="InterPro" id="IPR022461">
    <property type="entry name" value="Arg/Orn_antiprt_ArcD"/>
</dbReference>
<dbReference type="PANTHER" id="PTHR42770">
    <property type="entry name" value="AMINO ACID TRANSPORTER-RELATED"/>
    <property type="match status" value="1"/>
</dbReference>
<feature type="transmembrane region" description="Helical" evidence="10">
    <location>
        <begin position="336"/>
        <end position="358"/>
    </location>
</feature>
<evidence type="ECO:0000256" key="3">
    <source>
        <dbReference type="ARBA" id="ARBA00022448"/>
    </source>
</evidence>
<dbReference type="GO" id="GO:1903826">
    <property type="term" value="P:L-arginine transmembrane transport"/>
    <property type="evidence" value="ECO:0007669"/>
    <property type="project" value="InterPro"/>
</dbReference>
<keyword evidence="12" id="KW-1185">Reference proteome</keyword>
<evidence type="ECO:0000256" key="4">
    <source>
        <dbReference type="ARBA" id="ARBA00022475"/>
    </source>
</evidence>
<keyword evidence="4" id="KW-1003">Cell membrane</keyword>
<comment type="similarity">
    <text evidence="2">Belongs to the amino acid-polyamine-organocation (APC) superfamily. Basic amino acid/polyamine antiporter (APA) (TC 2.A.3.2) family.</text>
</comment>
<evidence type="ECO:0000256" key="8">
    <source>
        <dbReference type="ARBA" id="ARBA00023136"/>
    </source>
</evidence>
<dbReference type="PANTHER" id="PTHR42770:SF4">
    <property type="entry name" value="ARGININE_ORNITHINE ANTIPORTER-RELATED"/>
    <property type="match status" value="1"/>
</dbReference>
<evidence type="ECO:0000313" key="12">
    <source>
        <dbReference type="Proteomes" id="UP000193435"/>
    </source>
</evidence>
<dbReference type="GO" id="GO:0043858">
    <property type="term" value="F:arginine:ornithine antiporter activity"/>
    <property type="evidence" value="ECO:0007669"/>
    <property type="project" value="UniProtKB-UniRule"/>
</dbReference>
<dbReference type="InterPro" id="IPR002293">
    <property type="entry name" value="AA/rel_permease1"/>
</dbReference>
<feature type="transmembrane region" description="Helical" evidence="10">
    <location>
        <begin position="12"/>
        <end position="30"/>
    </location>
</feature>
<keyword evidence="3" id="KW-0813">Transport</keyword>
<evidence type="ECO:0000256" key="9">
    <source>
        <dbReference type="NCBIfam" id="TIGR03810"/>
    </source>
</evidence>
<accession>A0A1X7MW60</accession>
<feature type="transmembrane region" description="Helical" evidence="10">
    <location>
        <begin position="397"/>
        <end position="430"/>
    </location>
</feature>
<evidence type="ECO:0000313" key="11">
    <source>
        <dbReference type="EMBL" id="SMH28616.1"/>
    </source>
</evidence>
<dbReference type="STRING" id="1073423.SAMN04488700_0950"/>
<evidence type="ECO:0000256" key="6">
    <source>
        <dbReference type="ARBA" id="ARBA00022970"/>
    </source>
</evidence>
<organism evidence="11 12">
    <name type="scientific">Carnobacterium iners</name>
    <dbReference type="NCBI Taxonomy" id="1073423"/>
    <lineage>
        <taxon>Bacteria</taxon>
        <taxon>Bacillati</taxon>
        <taxon>Bacillota</taxon>
        <taxon>Bacilli</taxon>
        <taxon>Lactobacillales</taxon>
        <taxon>Carnobacteriaceae</taxon>
        <taxon>Carnobacterium</taxon>
    </lineage>
</organism>
<dbReference type="NCBIfam" id="TIGR00905">
    <property type="entry name" value="2A0302"/>
    <property type="match status" value="1"/>
</dbReference>
<feature type="transmembrane region" description="Helical" evidence="10">
    <location>
        <begin position="94"/>
        <end position="120"/>
    </location>
</feature>
<dbReference type="Proteomes" id="UP000193435">
    <property type="component" value="Unassembled WGS sequence"/>
</dbReference>
<comment type="subcellular location">
    <subcellularLocation>
        <location evidence="1">Cell membrane</location>
        <topology evidence="1">Multi-pass membrane protein</topology>
    </subcellularLocation>
</comment>
<dbReference type="RefSeq" id="WP_085559153.1">
    <property type="nucleotide sequence ID" value="NZ_FOAH01000036.1"/>
</dbReference>
<feature type="transmembrane region" description="Helical" evidence="10">
    <location>
        <begin position="283"/>
        <end position="310"/>
    </location>
</feature>
<keyword evidence="5 10" id="KW-0812">Transmembrane</keyword>
<dbReference type="InterPro" id="IPR050367">
    <property type="entry name" value="APC_superfamily"/>
</dbReference>
<dbReference type="AlphaFoldDB" id="A0A1X7MW60"/>
<reference evidence="11 12" key="1">
    <citation type="submission" date="2017-04" db="EMBL/GenBank/DDBJ databases">
        <authorList>
            <person name="Afonso C.L."/>
            <person name="Miller P.J."/>
            <person name="Scott M.A."/>
            <person name="Spackman E."/>
            <person name="Goraichik I."/>
            <person name="Dimitrov K.M."/>
            <person name="Suarez D.L."/>
            <person name="Swayne D.E."/>
        </authorList>
    </citation>
    <scope>NUCLEOTIDE SEQUENCE [LARGE SCALE GENOMIC DNA]</scope>
    <source>
        <strain evidence="11 12">LMG26642</strain>
    </source>
</reference>